<sequence>MKPWKKLIVIGCILALMLPAFGCSDEGTAEKAGKKIDQAVDDAKDSAKKMFE</sequence>
<keyword evidence="1" id="KW-0732">Signal</keyword>
<feature type="signal peptide" evidence="1">
    <location>
        <begin position="1"/>
        <end position="22"/>
    </location>
</feature>
<evidence type="ECO:0000313" key="3">
    <source>
        <dbReference type="Proteomes" id="UP000428328"/>
    </source>
</evidence>
<keyword evidence="3" id="KW-1185">Reference proteome</keyword>
<dbReference type="EMBL" id="CP046400">
    <property type="protein sequence ID" value="QGY39307.1"/>
    <property type="molecule type" value="Genomic_DNA"/>
</dbReference>
<dbReference type="RefSeq" id="WP_158946532.1">
    <property type="nucleotide sequence ID" value="NZ_CP046400.1"/>
</dbReference>
<protein>
    <submittedName>
        <fullName evidence="2">Transport-associated protein</fullName>
    </submittedName>
</protein>
<dbReference type="AlphaFoldDB" id="A0A6I6JGW3"/>
<feature type="chain" id="PRO_5026256033" evidence="1">
    <location>
        <begin position="23"/>
        <end position="52"/>
    </location>
</feature>
<dbReference type="Proteomes" id="UP000428328">
    <property type="component" value="Chromosome"/>
</dbReference>
<proteinExistence type="predicted"/>
<dbReference type="KEGG" id="psel:GM415_03960"/>
<evidence type="ECO:0000256" key="1">
    <source>
        <dbReference type="SAM" id="SignalP"/>
    </source>
</evidence>
<reference evidence="2 3" key="1">
    <citation type="submission" date="2019-11" db="EMBL/GenBank/DDBJ databases">
        <authorList>
            <person name="Zheng R.K."/>
            <person name="Sun C.M."/>
        </authorList>
    </citation>
    <scope>NUCLEOTIDE SEQUENCE [LARGE SCALE GENOMIC DNA]</scope>
    <source>
        <strain evidence="2 3">SRB007</strain>
    </source>
</reference>
<name>A0A6I6JGW3_9BACT</name>
<gene>
    <name evidence="2" type="ORF">GM415_03960</name>
</gene>
<organism evidence="2 3">
    <name type="scientific">Pseudodesulfovibrio cashew</name>
    <dbReference type="NCBI Taxonomy" id="2678688"/>
    <lineage>
        <taxon>Bacteria</taxon>
        <taxon>Pseudomonadati</taxon>
        <taxon>Thermodesulfobacteriota</taxon>
        <taxon>Desulfovibrionia</taxon>
        <taxon>Desulfovibrionales</taxon>
        <taxon>Desulfovibrionaceae</taxon>
    </lineage>
</organism>
<evidence type="ECO:0000313" key="2">
    <source>
        <dbReference type="EMBL" id="QGY39307.1"/>
    </source>
</evidence>
<accession>A0A6I6JGW3</accession>